<dbReference type="Pfam" id="PF07676">
    <property type="entry name" value="PD40"/>
    <property type="match status" value="1"/>
</dbReference>
<dbReference type="GO" id="GO:0005524">
    <property type="term" value="F:ATP binding"/>
    <property type="evidence" value="ECO:0007669"/>
    <property type="project" value="UniProtKB-UniRule"/>
</dbReference>
<dbReference type="PROSITE" id="PS00108">
    <property type="entry name" value="PROTEIN_KINASE_ST"/>
    <property type="match status" value="1"/>
</dbReference>
<keyword evidence="3" id="KW-0808">Transferase</keyword>
<dbReference type="AlphaFoldDB" id="A0A6M4IT21"/>
<dbReference type="GO" id="GO:0004674">
    <property type="term" value="F:protein serine/threonine kinase activity"/>
    <property type="evidence" value="ECO:0007669"/>
    <property type="project" value="UniProtKB-KW"/>
</dbReference>
<feature type="binding site" evidence="7">
    <location>
        <position position="45"/>
    </location>
    <ligand>
        <name>ATP</name>
        <dbReference type="ChEBI" id="CHEBI:30616"/>
    </ligand>
</feature>
<sequence>MTSTLERLTTALSPSYRVSRELGAGGMATVYLAHDLKHERDVAIKVLHPDLGAALGAERFLSEIKTTAKLQHPHILPLLDSGAADGLLYYVMPFVRGETLRARLDRERQLPLDDALRIAREVAGALDHAHKQGIIHRDIKPENILLQDGAAVVADFGIALAVQSAGGARMTQTGLSLGTPQYMSPEQAMGERTIDARSDIYALGAVTYEMLAGEPPFTGASVQAIVAKVMSAEPERLTLTRKSVPVGTEVAVLRALAKLPVDRYASAAAFAEALAADEHTHPFDRPSTAAALTASRRWLPVLIGATLSAVVTITVIQWRAGLTATSSSLSSAQVTFSGQTAVPALSADGDVLAYVRGACEQPGHSAFPLDFDVGNSEVPCRSSLVIQDSGTTTPVEILKNVLSITDVRWSADNSALFLVARLDSAREGLYQMPRLGGVARQIGPRARFDVHPVGDTLIAVPLVDELATSAFAHIVEVKGGSIIDSIRMPDRQIRSIAWSPDGKSFAVAKPSGIYLLRRDGTVLDSTARSVRRTMRWNVDGTALLIFRPAPARDDELVAIPVLDGARFGGEPRVLLPRMQTLYRGDFDVARKSGRVALVSGDAVQDLWSFPIQNGAAAVGRQQTRGTSWYGTPAPSPDGQRIYYSRGDALGDNMYELSLASPGLEEQPLSASLGIGFGAAPSLSVSGARLIFLKQPEEGTYIREVNELDVPRRVVRKLTTYQPNVPFPIAQTGMVDLRRNGDSLVVFSARDAAPLYIVAPDSMRIVSMSIGPDEREAAVVASSGGTSVLGVLSLSSGWKFRVLVRFDQAAPSTYLSWTTSGLIYFARWSIAAGAPVLYRVLSTGGAVTPVMAVPPRCWVQTVSVARAAPVGTCQTHDFRSDVYLLSVPGVTR</sequence>
<dbReference type="Gene3D" id="2.120.10.30">
    <property type="entry name" value="TolB, C-terminal domain"/>
    <property type="match status" value="2"/>
</dbReference>
<dbReference type="InterPro" id="IPR000719">
    <property type="entry name" value="Prot_kinase_dom"/>
</dbReference>
<accession>A0A6M4IT21</accession>
<evidence type="ECO:0000259" key="8">
    <source>
        <dbReference type="PROSITE" id="PS50011"/>
    </source>
</evidence>
<feature type="domain" description="Protein kinase" evidence="8">
    <location>
        <begin position="16"/>
        <end position="299"/>
    </location>
</feature>
<gene>
    <name evidence="9" type="ORF">HKW67_21480</name>
</gene>
<dbReference type="KEGG" id="ggr:HKW67_21480"/>
<dbReference type="SMART" id="SM00220">
    <property type="entry name" value="S_TKc"/>
    <property type="match status" value="1"/>
</dbReference>
<keyword evidence="2 9" id="KW-0723">Serine/threonine-protein kinase</keyword>
<dbReference type="SUPFAM" id="SSF56112">
    <property type="entry name" value="Protein kinase-like (PK-like)"/>
    <property type="match status" value="1"/>
</dbReference>
<reference evidence="9 10" key="1">
    <citation type="submission" date="2020-05" db="EMBL/GenBank/DDBJ databases">
        <title>Complete genome sequence of Gemmatimonas greenlandica TET16.</title>
        <authorList>
            <person name="Zeng Y."/>
        </authorList>
    </citation>
    <scope>NUCLEOTIDE SEQUENCE [LARGE SCALE GENOMIC DNA]</scope>
    <source>
        <strain evidence="9 10">TET16</strain>
    </source>
</reference>
<dbReference type="Gene3D" id="1.10.510.10">
    <property type="entry name" value="Transferase(Phosphotransferase) domain 1"/>
    <property type="match status" value="1"/>
</dbReference>
<dbReference type="Proteomes" id="UP000500938">
    <property type="component" value="Chromosome"/>
</dbReference>
<protein>
    <recommendedName>
        <fullName evidence="1">non-specific serine/threonine protein kinase</fullName>
        <ecNumber evidence="1">2.7.11.1</ecNumber>
    </recommendedName>
</protein>
<dbReference type="InterPro" id="IPR008271">
    <property type="entry name" value="Ser/Thr_kinase_AS"/>
</dbReference>
<dbReference type="PANTHER" id="PTHR43289">
    <property type="entry name" value="MITOGEN-ACTIVATED PROTEIN KINASE KINASE KINASE 20-RELATED"/>
    <property type="match status" value="1"/>
</dbReference>
<dbReference type="EC" id="2.7.11.1" evidence="1"/>
<dbReference type="PROSITE" id="PS00107">
    <property type="entry name" value="PROTEIN_KINASE_ATP"/>
    <property type="match status" value="1"/>
</dbReference>
<evidence type="ECO:0000256" key="2">
    <source>
        <dbReference type="ARBA" id="ARBA00022527"/>
    </source>
</evidence>
<organism evidence="9 10">
    <name type="scientific">Gemmatimonas groenlandica</name>
    <dbReference type="NCBI Taxonomy" id="2732249"/>
    <lineage>
        <taxon>Bacteria</taxon>
        <taxon>Pseudomonadati</taxon>
        <taxon>Gemmatimonadota</taxon>
        <taxon>Gemmatimonadia</taxon>
        <taxon>Gemmatimonadales</taxon>
        <taxon>Gemmatimonadaceae</taxon>
        <taxon>Gemmatimonas</taxon>
    </lineage>
</organism>
<name>A0A6M4IT21_9BACT</name>
<dbReference type="SUPFAM" id="SSF82171">
    <property type="entry name" value="DPP6 N-terminal domain-like"/>
    <property type="match status" value="1"/>
</dbReference>
<dbReference type="RefSeq" id="WP_171227350.1">
    <property type="nucleotide sequence ID" value="NZ_CP053085.1"/>
</dbReference>
<dbReference type="InterPro" id="IPR011659">
    <property type="entry name" value="WD40"/>
</dbReference>
<dbReference type="CDD" id="cd14014">
    <property type="entry name" value="STKc_PknB_like"/>
    <property type="match status" value="1"/>
</dbReference>
<evidence type="ECO:0000256" key="1">
    <source>
        <dbReference type="ARBA" id="ARBA00012513"/>
    </source>
</evidence>
<evidence type="ECO:0000313" key="10">
    <source>
        <dbReference type="Proteomes" id="UP000500938"/>
    </source>
</evidence>
<evidence type="ECO:0000256" key="4">
    <source>
        <dbReference type="ARBA" id="ARBA00022741"/>
    </source>
</evidence>
<keyword evidence="10" id="KW-1185">Reference proteome</keyword>
<dbReference type="EMBL" id="CP053085">
    <property type="protein sequence ID" value="QJR37914.1"/>
    <property type="molecule type" value="Genomic_DNA"/>
</dbReference>
<evidence type="ECO:0000256" key="7">
    <source>
        <dbReference type="PROSITE-ProRule" id="PRU10141"/>
    </source>
</evidence>
<proteinExistence type="predicted"/>
<dbReference type="PANTHER" id="PTHR43289:SF6">
    <property type="entry name" value="SERINE_THREONINE-PROTEIN KINASE NEKL-3"/>
    <property type="match status" value="1"/>
</dbReference>
<dbReference type="InterPro" id="IPR011042">
    <property type="entry name" value="6-blade_b-propeller_TolB-like"/>
</dbReference>
<dbReference type="InterPro" id="IPR011009">
    <property type="entry name" value="Kinase-like_dom_sf"/>
</dbReference>
<evidence type="ECO:0000256" key="3">
    <source>
        <dbReference type="ARBA" id="ARBA00022679"/>
    </source>
</evidence>
<dbReference type="FunFam" id="1.10.510.10:FF:000021">
    <property type="entry name" value="Serine/threonine protein kinase"/>
    <property type="match status" value="1"/>
</dbReference>
<dbReference type="PROSITE" id="PS50011">
    <property type="entry name" value="PROTEIN_KINASE_DOM"/>
    <property type="match status" value="1"/>
</dbReference>
<evidence type="ECO:0000313" key="9">
    <source>
        <dbReference type="EMBL" id="QJR37914.1"/>
    </source>
</evidence>
<evidence type="ECO:0000256" key="5">
    <source>
        <dbReference type="ARBA" id="ARBA00022777"/>
    </source>
</evidence>
<keyword evidence="5 9" id="KW-0418">Kinase</keyword>
<dbReference type="Pfam" id="PF00069">
    <property type="entry name" value="Pkinase"/>
    <property type="match status" value="1"/>
</dbReference>
<dbReference type="InterPro" id="IPR017441">
    <property type="entry name" value="Protein_kinase_ATP_BS"/>
</dbReference>
<evidence type="ECO:0000256" key="6">
    <source>
        <dbReference type="ARBA" id="ARBA00022840"/>
    </source>
</evidence>
<keyword evidence="6 7" id="KW-0067">ATP-binding</keyword>
<keyword evidence="4 7" id="KW-0547">Nucleotide-binding</keyword>
<dbReference type="Gene3D" id="3.30.200.20">
    <property type="entry name" value="Phosphorylase Kinase, domain 1"/>
    <property type="match status" value="1"/>
</dbReference>